<dbReference type="AlphaFoldDB" id="A0A5M5BTM6"/>
<feature type="non-terminal residue" evidence="2">
    <location>
        <position position="167"/>
    </location>
</feature>
<comment type="caution">
    <text evidence="2">The sequence shown here is derived from an EMBL/GenBank/DDBJ whole genome shotgun (WGS) entry which is preliminary data.</text>
</comment>
<feature type="transmembrane region" description="Helical" evidence="1">
    <location>
        <begin position="12"/>
        <end position="30"/>
    </location>
</feature>
<dbReference type="EMBL" id="VWLE01000823">
    <property type="protein sequence ID" value="KAA3933968.1"/>
    <property type="molecule type" value="Genomic_DNA"/>
</dbReference>
<evidence type="ECO:0000313" key="2">
    <source>
        <dbReference type="EMBL" id="KAA3933968.1"/>
    </source>
</evidence>
<sequence>MKIRTTLTLQYAGLTAAVFFVFVMAVYYVSEHSRSNAFFRNLQSEAITKAHLFLKDQVDAKTMQSIYLNNQKFINEVEVAVYTTDFKILYHDALQNDIVKETPEMIKRILKRKNINFYVDEYQAIGLVYPFEGKDYVVTAAAYDGYGYANRDALRNMLILLFIGGLS</sequence>
<keyword evidence="2" id="KW-0808">Transferase</keyword>
<evidence type="ECO:0000313" key="3">
    <source>
        <dbReference type="Proteomes" id="UP000323717"/>
    </source>
</evidence>
<keyword evidence="1" id="KW-0472">Membrane</keyword>
<name>A0A5M5BTM6_BACOV</name>
<organism evidence="2 3">
    <name type="scientific">Bacteroides ovatus</name>
    <dbReference type="NCBI Taxonomy" id="28116"/>
    <lineage>
        <taxon>Bacteria</taxon>
        <taxon>Pseudomonadati</taxon>
        <taxon>Bacteroidota</taxon>
        <taxon>Bacteroidia</taxon>
        <taxon>Bacteroidales</taxon>
        <taxon>Bacteroidaceae</taxon>
        <taxon>Bacteroides</taxon>
    </lineage>
</organism>
<dbReference type="GO" id="GO:0016301">
    <property type="term" value="F:kinase activity"/>
    <property type="evidence" value="ECO:0007669"/>
    <property type="project" value="UniProtKB-KW"/>
</dbReference>
<keyword evidence="2" id="KW-0418">Kinase</keyword>
<dbReference type="Proteomes" id="UP000323717">
    <property type="component" value="Unassembled WGS sequence"/>
</dbReference>
<protein>
    <submittedName>
        <fullName evidence="2">Two-component sensor histidine kinase</fullName>
    </submittedName>
</protein>
<keyword evidence="1" id="KW-0812">Transmembrane</keyword>
<reference evidence="2 3" key="1">
    <citation type="journal article" date="2019" name="Nat. Med.">
        <title>A library of human gut bacterial isolates paired with longitudinal multiomics data enables mechanistic microbiome research.</title>
        <authorList>
            <person name="Poyet M."/>
            <person name="Groussin M."/>
            <person name="Gibbons S.M."/>
            <person name="Avila-Pacheco J."/>
            <person name="Jiang X."/>
            <person name="Kearney S.M."/>
            <person name="Perrotta A.R."/>
            <person name="Berdy B."/>
            <person name="Zhao S."/>
            <person name="Lieberman T.D."/>
            <person name="Swanson P.K."/>
            <person name="Smith M."/>
            <person name="Roesemann S."/>
            <person name="Alexander J.E."/>
            <person name="Rich S.A."/>
            <person name="Livny J."/>
            <person name="Vlamakis H."/>
            <person name="Clish C."/>
            <person name="Bullock K."/>
            <person name="Deik A."/>
            <person name="Scott J."/>
            <person name="Pierce K.A."/>
            <person name="Xavier R.J."/>
            <person name="Alm E.J."/>
        </authorList>
    </citation>
    <scope>NUCLEOTIDE SEQUENCE [LARGE SCALE GENOMIC DNA]</scope>
    <source>
        <strain evidence="2 3">BIOML-A163</strain>
    </source>
</reference>
<proteinExistence type="predicted"/>
<gene>
    <name evidence="2" type="ORF">F3D71_29395</name>
</gene>
<keyword evidence="1" id="KW-1133">Transmembrane helix</keyword>
<evidence type="ECO:0000256" key="1">
    <source>
        <dbReference type="SAM" id="Phobius"/>
    </source>
</evidence>
<accession>A0A5M5BTM6</accession>